<dbReference type="AlphaFoldDB" id="K9P762"/>
<dbReference type="EMBL" id="CP003495">
    <property type="protein sequence ID" value="AFY29242.1"/>
    <property type="molecule type" value="Genomic_DNA"/>
</dbReference>
<keyword evidence="5" id="KW-0547">Nucleotide-binding</keyword>
<dbReference type="PATRIC" id="fig|292564.3.peg.2013"/>
<dbReference type="OrthoDB" id="9808041at2"/>
<dbReference type="Pfam" id="PF01288">
    <property type="entry name" value="HPPK"/>
    <property type="match status" value="1"/>
</dbReference>
<keyword evidence="8" id="KW-0289">Folate biosynthesis</keyword>
<dbReference type="NCBIfam" id="TIGR01498">
    <property type="entry name" value="folK"/>
    <property type="match status" value="1"/>
</dbReference>
<gene>
    <name evidence="10" type="ordered locus">Cyagr_2123</name>
</gene>
<evidence type="ECO:0000256" key="5">
    <source>
        <dbReference type="ARBA" id="ARBA00022741"/>
    </source>
</evidence>
<evidence type="ECO:0000256" key="6">
    <source>
        <dbReference type="ARBA" id="ARBA00022777"/>
    </source>
</evidence>
<evidence type="ECO:0000256" key="7">
    <source>
        <dbReference type="ARBA" id="ARBA00022840"/>
    </source>
</evidence>
<proteinExistence type="predicted"/>
<name>K9P762_CYAGP</name>
<dbReference type="SUPFAM" id="SSF55083">
    <property type="entry name" value="6-hydroxymethyl-7,8-dihydropterin pyrophosphokinase, HPPK"/>
    <property type="match status" value="1"/>
</dbReference>
<evidence type="ECO:0000313" key="10">
    <source>
        <dbReference type="EMBL" id="AFY29242.1"/>
    </source>
</evidence>
<accession>K9P762</accession>
<dbReference type="GO" id="GO:0046656">
    <property type="term" value="P:folic acid biosynthetic process"/>
    <property type="evidence" value="ECO:0007669"/>
    <property type="project" value="UniProtKB-KW"/>
</dbReference>
<reference evidence="11" key="1">
    <citation type="journal article" date="2013" name="Proc. Natl. Acad. Sci. U.S.A.">
        <title>Improving the coverage of the cyanobacterial phylum using diversity-driven genome sequencing.</title>
        <authorList>
            <person name="Shih P.M."/>
            <person name="Wu D."/>
            <person name="Latifi A."/>
            <person name="Axen S.D."/>
            <person name="Fewer D.P."/>
            <person name="Talla E."/>
            <person name="Calteau A."/>
            <person name="Cai F."/>
            <person name="Tandeau de Marsac N."/>
            <person name="Rippka R."/>
            <person name="Herdman M."/>
            <person name="Sivonen K."/>
            <person name="Coursin T."/>
            <person name="Laurent T."/>
            <person name="Goodwin L."/>
            <person name="Nolan M."/>
            <person name="Davenport K.W."/>
            <person name="Han C.S."/>
            <person name="Rubin E.M."/>
            <person name="Eisen J.A."/>
            <person name="Woyke T."/>
            <person name="Gugger M."/>
            <person name="Kerfeld C.A."/>
        </authorList>
    </citation>
    <scope>NUCLEOTIDE SEQUENCE [LARGE SCALE GENOMIC DNA]</scope>
    <source>
        <strain evidence="11">ATCC 27147 / PCC 6307</strain>
    </source>
</reference>
<dbReference type="KEGG" id="cgc:Cyagr_2123"/>
<evidence type="ECO:0000259" key="9">
    <source>
        <dbReference type="PROSITE" id="PS00794"/>
    </source>
</evidence>
<sequence length="202" mass="22094">MEASCSRTLAIALGANLGIPAVTLVAVRPLLSEAIDAWVAHGERPAEVARPLWRHWSPLFMTVPVGGPPGQPPYLNAVLLVERDAAGPDLHPWPSPDALLGRLLALERRFGRERRERWGPRSLDLDLLWCGDHLCRSPELVLPHPRLGERTFVLAPLAAIDPHQPLPGEDVSVAERLADLLARPGEIPPERLSGRTGWPEGP</sequence>
<evidence type="ECO:0000256" key="4">
    <source>
        <dbReference type="ARBA" id="ARBA00022679"/>
    </source>
</evidence>
<comment type="catalytic activity">
    <reaction evidence="1">
        <text>6-hydroxymethyl-7,8-dihydropterin + ATP = (7,8-dihydropterin-6-yl)methyl diphosphate + AMP + H(+)</text>
        <dbReference type="Rhea" id="RHEA:11412"/>
        <dbReference type="ChEBI" id="CHEBI:15378"/>
        <dbReference type="ChEBI" id="CHEBI:30616"/>
        <dbReference type="ChEBI" id="CHEBI:44841"/>
        <dbReference type="ChEBI" id="CHEBI:72950"/>
        <dbReference type="ChEBI" id="CHEBI:456215"/>
        <dbReference type="EC" id="2.7.6.3"/>
    </reaction>
</comment>
<protein>
    <recommendedName>
        <fullName evidence="3">2-amino-4-hydroxy-6-hydroxymethyldihydropteridine diphosphokinase</fullName>
        <ecNumber evidence="3">2.7.6.3</ecNumber>
    </recommendedName>
</protein>
<dbReference type="InterPro" id="IPR000550">
    <property type="entry name" value="Hppk"/>
</dbReference>
<comment type="pathway">
    <text evidence="2">Cofactor biosynthesis; tetrahydrofolate biosynthesis; 2-amino-4-hydroxy-6-hydroxymethyl-7,8-dihydropteridine diphosphate from 7,8-dihydroneopterin triphosphate: step 4/4.</text>
</comment>
<keyword evidence="4" id="KW-0808">Transferase</keyword>
<keyword evidence="6 10" id="KW-0418">Kinase</keyword>
<evidence type="ECO:0000313" key="11">
    <source>
        <dbReference type="Proteomes" id="UP000010388"/>
    </source>
</evidence>
<dbReference type="PANTHER" id="PTHR43071">
    <property type="entry name" value="2-AMINO-4-HYDROXY-6-HYDROXYMETHYLDIHYDROPTERIDINE PYROPHOSPHOKINASE"/>
    <property type="match status" value="1"/>
</dbReference>
<dbReference type="Proteomes" id="UP000010388">
    <property type="component" value="Chromosome"/>
</dbReference>
<dbReference type="Gene3D" id="3.30.70.560">
    <property type="entry name" value="7,8-Dihydro-6-hydroxymethylpterin-pyrophosphokinase HPPK"/>
    <property type="match status" value="1"/>
</dbReference>
<evidence type="ECO:0000256" key="3">
    <source>
        <dbReference type="ARBA" id="ARBA00013253"/>
    </source>
</evidence>
<dbReference type="InterPro" id="IPR035907">
    <property type="entry name" value="Hppk_sf"/>
</dbReference>
<dbReference type="EC" id="2.7.6.3" evidence="3"/>
<dbReference type="HOGENOM" id="CLU_097916_2_0_3"/>
<evidence type="ECO:0000256" key="1">
    <source>
        <dbReference type="ARBA" id="ARBA00000198"/>
    </source>
</evidence>
<dbReference type="PANTHER" id="PTHR43071:SF1">
    <property type="entry name" value="2-AMINO-4-HYDROXY-6-HYDROXYMETHYLDIHYDROPTERIDINE PYROPHOSPHOKINASE"/>
    <property type="match status" value="1"/>
</dbReference>
<dbReference type="STRING" id="292564.Cyagr_2123"/>
<evidence type="ECO:0000256" key="2">
    <source>
        <dbReference type="ARBA" id="ARBA00005051"/>
    </source>
</evidence>
<dbReference type="GO" id="GO:0005524">
    <property type="term" value="F:ATP binding"/>
    <property type="evidence" value="ECO:0007669"/>
    <property type="project" value="UniProtKB-KW"/>
</dbReference>
<evidence type="ECO:0000256" key="8">
    <source>
        <dbReference type="ARBA" id="ARBA00022909"/>
    </source>
</evidence>
<dbReference type="GO" id="GO:0016301">
    <property type="term" value="F:kinase activity"/>
    <property type="evidence" value="ECO:0007669"/>
    <property type="project" value="UniProtKB-KW"/>
</dbReference>
<dbReference type="GO" id="GO:0003848">
    <property type="term" value="F:2-amino-4-hydroxy-6-hydroxymethyldihydropteridine diphosphokinase activity"/>
    <property type="evidence" value="ECO:0007669"/>
    <property type="project" value="UniProtKB-EC"/>
</dbReference>
<dbReference type="PROSITE" id="PS00794">
    <property type="entry name" value="HPPK"/>
    <property type="match status" value="1"/>
</dbReference>
<dbReference type="eggNOG" id="COG0801">
    <property type="taxonomic scope" value="Bacteria"/>
</dbReference>
<keyword evidence="7" id="KW-0067">ATP-binding</keyword>
<dbReference type="GO" id="GO:0046654">
    <property type="term" value="P:tetrahydrofolate biosynthetic process"/>
    <property type="evidence" value="ECO:0007669"/>
    <property type="project" value="UniProtKB-UniPathway"/>
</dbReference>
<organism evidence="10 11">
    <name type="scientific">Cyanobium gracile (strain ATCC 27147 / PCC 6307)</name>
    <dbReference type="NCBI Taxonomy" id="292564"/>
    <lineage>
        <taxon>Bacteria</taxon>
        <taxon>Bacillati</taxon>
        <taxon>Cyanobacteriota</taxon>
        <taxon>Cyanophyceae</taxon>
        <taxon>Synechococcales</taxon>
        <taxon>Prochlorococcaceae</taxon>
        <taxon>Cyanobium</taxon>
    </lineage>
</organism>
<feature type="domain" description="7,8-dihydro-6-hydroxymethylpterin-pyrophosphokinase" evidence="9">
    <location>
        <begin position="117"/>
        <end position="128"/>
    </location>
</feature>
<dbReference type="UniPathway" id="UPA00077">
    <property type="reaction ID" value="UER00155"/>
</dbReference>